<organism evidence="3 4">
    <name type="scientific">Adineta steineri</name>
    <dbReference type="NCBI Taxonomy" id="433720"/>
    <lineage>
        <taxon>Eukaryota</taxon>
        <taxon>Metazoa</taxon>
        <taxon>Spiralia</taxon>
        <taxon>Gnathifera</taxon>
        <taxon>Rotifera</taxon>
        <taxon>Eurotatoria</taxon>
        <taxon>Bdelloidea</taxon>
        <taxon>Adinetida</taxon>
        <taxon>Adinetidae</taxon>
        <taxon>Adineta</taxon>
    </lineage>
</organism>
<proteinExistence type="predicted"/>
<evidence type="ECO:0000256" key="1">
    <source>
        <dbReference type="ARBA" id="ARBA00022729"/>
    </source>
</evidence>
<reference evidence="3" key="1">
    <citation type="submission" date="2021-02" db="EMBL/GenBank/DDBJ databases">
        <authorList>
            <person name="Nowell W R."/>
        </authorList>
    </citation>
    <scope>NUCLEOTIDE SEQUENCE</scope>
</reference>
<name>A0A819UCV9_9BILA</name>
<comment type="caution">
    <text evidence="3">The sequence shown here is derived from an EMBL/GenBank/DDBJ whole genome shotgun (WGS) entry which is preliminary data.</text>
</comment>
<protein>
    <submittedName>
        <fullName evidence="3">Uncharacterized protein</fullName>
    </submittedName>
</protein>
<dbReference type="InterPro" id="IPR013517">
    <property type="entry name" value="FG-GAP"/>
</dbReference>
<dbReference type="Pfam" id="PF13517">
    <property type="entry name" value="FG-GAP_3"/>
    <property type="match status" value="3"/>
</dbReference>
<dbReference type="Proteomes" id="UP000663868">
    <property type="component" value="Unassembled WGS sequence"/>
</dbReference>
<dbReference type="InterPro" id="IPR028994">
    <property type="entry name" value="Integrin_alpha_N"/>
</dbReference>
<evidence type="ECO:0000313" key="4">
    <source>
        <dbReference type="Proteomes" id="UP000663868"/>
    </source>
</evidence>
<dbReference type="PANTHER" id="PTHR46580">
    <property type="entry name" value="SENSOR KINASE-RELATED"/>
    <property type="match status" value="1"/>
</dbReference>
<sequence>MQEPSIPKDQSKKENILSTKCRFLLWSCILIQISIIIGVIATVIFSRYQSPFSSINIKYDIGTTSVLKRTTKTTQMQITSTEGTTSISISTNISSTTSPYIPCNPLKFSNFTSYSAKRGLRAISTGYLDADSFLDIVVVNQDSSNIGIYYGTANGKFQSAKLISTTSFITYVVIKDMNHDNKSDILLTDCNLNQLAILINKGNQSFNSARTYPVGNYPNWIDTGDFNKNNLTDVVVVNDYDASVIVLYDYYNLSFSYSKTYPVGNDVQAVSVADFNNDLYPDLVTTDYSDNTVSVLINSKNGMFKYRNVFATGIGPWGLATADLNNDNFIDIVNTNYVTGSINVLLNDGHGNFNGWDTYNLIYGTPSSVALADLNNDKFIDIITTNYDDYYVYIFLNKQNGKFQTYQKFSTNLYVYAITTGDFNQDGKIDIALTTTSKNTLNVLLNQC</sequence>
<keyword evidence="2" id="KW-1133">Transmembrane helix</keyword>
<keyword evidence="2" id="KW-0812">Transmembrane</keyword>
<accession>A0A819UCV9</accession>
<dbReference type="Gene3D" id="2.130.10.130">
    <property type="entry name" value="Integrin alpha, N-terminal"/>
    <property type="match status" value="2"/>
</dbReference>
<evidence type="ECO:0000256" key="2">
    <source>
        <dbReference type="SAM" id="Phobius"/>
    </source>
</evidence>
<keyword evidence="2" id="KW-0472">Membrane</keyword>
<gene>
    <name evidence="3" type="ORF">KXQ929_LOCUS34050</name>
</gene>
<evidence type="ECO:0000313" key="3">
    <source>
        <dbReference type="EMBL" id="CAF4092629.1"/>
    </source>
</evidence>
<dbReference type="AlphaFoldDB" id="A0A819UCV9"/>
<dbReference type="SUPFAM" id="SSF69318">
    <property type="entry name" value="Integrin alpha N-terminal domain"/>
    <property type="match status" value="1"/>
</dbReference>
<keyword evidence="1" id="KW-0732">Signal</keyword>
<dbReference type="EMBL" id="CAJOBB010004523">
    <property type="protein sequence ID" value="CAF4092629.1"/>
    <property type="molecule type" value="Genomic_DNA"/>
</dbReference>
<feature type="transmembrane region" description="Helical" evidence="2">
    <location>
        <begin position="21"/>
        <end position="45"/>
    </location>
</feature>